<feature type="transmembrane region" description="Helical" evidence="8">
    <location>
        <begin position="159"/>
        <end position="181"/>
    </location>
</feature>
<feature type="transmembrane region" description="Helical" evidence="8">
    <location>
        <begin position="232"/>
        <end position="251"/>
    </location>
</feature>
<keyword evidence="6 8" id="KW-0472">Membrane</keyword>
<dbReference type="GO" id="GO:0052621">
    <property type="term" value="F:diguanylate cyclase activity"/>
    <property type="evidence" value="ECO:0007669"/>
    <property type="project" value="UniProtKB-EC"/>
</dbReference>
<dbReference type="InterPro" id="IPR007895">
    <property type="entry name" value="MASE1"/>
</dbReference>
<evidence type="ECO:0000313" key="10">
    <source>
        <dbReference type="EMBL" id="RWU09632.1"/>
    </source>
</evidence>
<dbReference type="InterPro" id="IPR050469">
    <property type="entry name" value="Diguanylate_Cyclase"/>
</dbReference>
<dbReference type="NCBIfam" id="TIGR00254">
    <property type="entry name" value="GGDEF"/>
    <property type="match status" value="1"/>
</dbReference>
<evidence type="ECO:0000256" key="7">
    <source>
        <dbReference type="ARBA" id="ARBA00034247"/>
    </source>
</evidence>
<reference evidence="10 11" key="1">
    <citation type="submission" date="2018-12" db="EMBL/GenBank/DDBJ databases">
        <authorList>
            <person name="Li A."/>
            <person name="Zhang M."/>
            <person name="Zhu H."/>
        </authorList>
    </citation>
    <scope>NUCLEOTIDE SEQUENCE [LARGE SCALE GENOMIC DNA]</scope>
    <source>
        <strain evidence="10 11">R04H25</strain>
    </source>
</reference>
<evidence type="ECO:0000256" key="6">
    <source>
        <dbReference type="ARBA" id="ARBA00023136"/>
    </source>
</evidence>
<evidence type="ECO:0000256" key="1">
    <source>
        <dbReference type="ARBA" id="ARBA00004651"/>
    </source>
</evidence>
<keyword evidence="4 8" id="KW-0812">Transmembrane</keyword>
<feature type="transmembrane region" description="Helical" evidence="8">
    <location>
        <begin position="122"/>
        <end position="147"/>
    </location>
</feature>
<feature type="transmembrane region" description="Helical" evidence="8">
    <location>
        <begin position="84"/>
        <end position="101"/>
    </location>
</feature>
<dbReference type="CDD" id="cd01949">
    <property type="entry name" value="GGDEF"/>
    <property type="match status" value="1"/>
</dbReference>
<dbReference type="SUPFAM" id="SSF55073">
    <property type="entry name" value="Nucleotide cyclase"/>
    <property type="match status" value="1"/>
</dbReference>
<feature type="transmembrane region" description="Helical" evidence="8">
    <location>
        <begin position="38"/>
        <end position="54"/>
    </location>
</feature>
<dbReference type="SMART" id="SM00267">
    <property type="entry name" value="GGDEF"/>
    <property type="match status" value="1"/>
</dbReference>
<proteinExistence type="predicted"/>
<gene>
    <name evidence="10" type="ORF">EGC76_08380</name>
</gene>
<evidence type="ECO:0000259" key="9">
    <source>
        <dbReference type="PROSITE" id="PS50887"/>
    </source>
</evidence>
<dbReference type="PANTHER" id="PTHR45138">
    <property type="entry name" value="REGULATORY COMPONENTS OF SENSORY TRANSDUCTION SYSTEM"/>
    <property type="match status" value="1"/>
</dbReference>
<name>A0A443YZN7_9GAMM</name>
<dbReference type="InterPro" id="IPR000160">
    <property type="entry name" value="GGDEF_dom"/>
</dbReference>
<feature type="transmembrane region" description="Helical" evidence="8">
    <location>
        <begin position="287"/>
        <end position="306"/>
    </location>
</feature>
<comment type="subcellular location">
    <subcellularLocation>
        <location evidence="1">Cell membrane</location>
        <topology evidence="1">Multi-pass membrane protein</topology>
    </subcellularLocation>
</comment>
<feature type="transmembrane region" description="Helical" evidence="8">
    <location>
        <begin position="209"/>
        <end position="226"/>
    </location>
</feature>
<dbReference type="Proteomes" id="UP000288789">
    <property type="component" value="Unassembled WGS sequence"/>
</dbReference>
<keyword evidence="3" id="KW-1003">Cell membrane</keyword>
<protein>
    <recommendedName>
        <fullName evidence="2">diguanylate cyclase</fullName>
        <ecNumber evidence="2">2.7.7.65</ecNumber>
    </recommendedName>
</protein>
<accession>A0A443YZN7</accession>
<sequence length="474" mass="53470">MTGRINLLRKSAYLLIFFLWLGAFHASVILAYSELISLWYMPAGVSMAAFLVFGKRAFIPIFLAIWVESFNFSAFFAHGFDPTLLATSVLFSLAHSVPYGIGGLTTRHWLSHFVQKNIPTKIVGLLVIYAVSAALAAFCGLLVWELATENYTNILEDGWFAWWLGDLIGIMVLAPFLCLFLPKLSTYKVPWIDVFYDHDRGMRRSKKQFIGKLILAVLTIIGIFMLDRAVDHPGVAYFVFFVSIPQVWIVFTERTAYASTSLLVITALIAFGVGVFDVADQAITYQFALYITAATSYFAVAVPALVQQNSTLKELAMLDTLTQLPTRWLFKTLVEHVVKSSRPNQSHCIALYNIDNFSRINNDCGYSVGDQVLRESSKIMQNEMRDSEILCRCEHDNFVIFMPNLDLDSAIQRADELRHQLPVLQFDDLILPIRGSFGVVHVQFGESFEQTLERANRAMQNAKHQGRNKVVAIS</sequence>
<keyword evidence="5 8" id="KW-1133">Transmembrane helix</keyword>
<organism evidence="10 11">
    <name type="scientific">Pseudidiomarina gelatinasegens</name>
    <dbReference type="NCBI Taxonomy" id="2487740"/>
    <lineage>
        <taxon>Bacteria</taxon>
        <taxon>Pseudomonadati</taxon>
        <taxon>Pseudomonadota</taxon>
        <taxon>Gammaproteobacteria</taxon>
        <taxon>Alteromonadales</taxon>
        <taxon>Idiomarinaceae</taxon>
        <taxon>Pseudidiomarina</taxon>
    </lineage>
</organism>
<dbReference type="PANTHER" id="PTHR45138:SF9">
    <property type="entry name" value="DIGUANYLATE CYCLASE DGCM-RELATED"/>
    <property type="match status" value="1"/>
</dbReference>
<evidence type="ECO:0000256" key="2">
    <source>
        <dbReference type="ARBA" id="ARBA00012528"/>
    </source>
</evidence>
<dbReference type="OrthoDB" id="9803824at2"/>
<feature type="transmembrane region" description="Helical" evidence="8">
    <location>
        <begin position="61"/>
        <end position="78"/>
    </location>
</feature>
<dbReference type="GO" id="GO:0005886">
    <property type="term" value="C:plasma membrane"/>
    <property type="evidence" value="ECO:0007669"/>
    <property type="project" value="UniProtKB-SubCell"/>
</dbReference>
<dbReference type="Pfam" id="PF00990">
    <property type="entry name" value="GGDEF"/>
    <property type="match status" value="1"/>
</dbReference>
<evidence type="ECO:0000256" key="4">
    <source>
        <dbReference type="ARBA" id="ARBA00022692"/>
    </source>
</evidence>
<dbReference type="EC" id="2.7.7.65" evidence="2"/>
<dbReference type="EMBL" id="RSFE01000005">
    <property type="protein sequence ID" value="RWU09632.1"/>
    <property type="molecule type" value="Genomic_DNA"/>
</dbReference>
<dbReference type="InterPro" id="IPR029787">
    <property type="entry name" value="Nucleotide_cyclase"/>
</dbReference>
<feature type="transmembrane region" description="Helical" evidence="8">
    <location>
        <begin position="12"/>
        <end position="32"/>
    </location>
</feature>
<evidence type="ECO:0000256" key="3">
    <source>
        <dbReference type="ARBA" id="ARBA00022475"/>
    </source>
</evidence>
<dbReference type="Gene3D" id="3.30.70.270">
    <property type="match status" value="1"/>
</dbReference>
<keyword evidence="11" id="KW-1185">Reference proteome</keyword>
<evidence type="ECO:0000256" key="8">
    <source>
        <dbReference type="SAM" id="Phobius"/>
    </source>
</evidence>
<dbReference type="InterPro" id="IPR043128">
    <property type="entry name" value="Rev_trsase/Diguanyl_cyclase"/>
</dbReference>
<evidence type="ECO:0000256" key="5">
    <source>
        <dbReference type="ARBA" id="ARBA00022989"/>
    </source>
</evidence>
<dbReference type="AlphaFoldDB" id="A0A443YZN7"/>
<feature type="transmembrane region" description="Helical" evidence="8">
    <location>
        <begin position="256"/>
        <end position="275"/>
    </location>
</feature>
<comment type="caution">
    <text evidence="10">The sequence shown here is derived from an EMBL/GenBank/DDBJ whole genome shotgun (WGS) entry which is preliminary data.</text>
</comment>
<dbReference type="PROSITE" id="PS50887">
    <property type="entry name" value="GGDEF"/>
    <property type="match status" value="1"/>
</dbReference>
<comment type="catalytic activity">
    <reaction evidence="7">
        <text>2 GTP = 3',3'-c-di-GMP + 2 diphosphate</text>
        <dbReference type="Rhea" id="RHEA:24898"/>
        <dbReference type="ChEBI" id="CHEBI:33019"/>
        <dbReference type="ChEBI" id="CHEBI:37565"/>
        <dbReference type="ChEBI" id="CHEBI:58805"/>
        <dbReference type="EC" id="2.7.7.65"/>
    </reaction>
</comment>
<evidence type="ECO:0000313" key="11">
    <source>
        <dbReference type="Proteomes" id="UP000288789"/>
    </source>
</evidence>
<feature type="domain" description="GGDEF" evidence="9">
    <location>
        <begin position="345"/>
        <end position="474"/>
    </location>
</feature>
<dbReference type="Pfam" id="PF05231">
    <property type="entry name" value="MASE1"/>
    <property type="match status" value="1"/>
</dbReference>